<evidence type="ECO:0000256" key="3">
    <source>
        <dbReference type="ARBA" id="ARBA00012643"/>
    </source>
</evidence>
<evidence type="ECO:0000256" key="2">
    <source>
        <dbReference type="ARBA" id="ARBA00008389"/>
    </source>
</evidence>
<reference evidence="10" key="1">
    <citation type="submission" date="2021-02" db="EMBL/GenBank/DDBJ databases">
        <authorList>
            <person name="Nowell W R."/>
        </authorList>
    </citation>
    <scope>NUCLEOTIDE SEQUENCE</scope>
</reference>
<dbReference type="EMBL" id="CAJNOJ010000421">
    <property type="protein sequence ID" value="CAF1442228.1"/>
    <property type="molecule type" value="Genomic_DNA"/>
</dbReference>
<comment type="caution">
    <text evidence="10">The sequence shown here is derived from an EMBL/GenBank/DDBJ whole genome shotgun (WGS) entry which is preliminary data.</text>
</comment>
<keyword evidence="5 9" id="KW-0547">Nucleotide-binding</keyword>
<dbReference type="GO" id="GO:0005737">
    <property type="term" value="C:cytoplasm"/>
    <property type="evidence" value="ECO:0007669"/>
    <property type="project" value="UniProtKB-SubCell"/>
</dbReference>
<organism evidence="10 12">
    <name type="scientific">Adineta ricciae</name>
    <name type="common">Rotifer</name>
    <dbReference type="NCBI Taxonomy" id="249248"/>
    <lineage>
        <taxon>Eukaryota</taxon>
        <taxon>Metazoa</taxon>
        <taxon>Spiralia</taxon>
        <taxon>Gnathifera</taxon>
        <taxon>Rotifera</taxon>
        <taxon>Eurotatoria</taxon>
        <taxon>Bdelloidea</taxon>
        <taxon>Adinetida</taxon>
        <taxon>Adinetidae</taxon>
        <taxon>Adineta</taxon>
    </lineage>
</organism>
<dbReference type="NCBIfam" id="TIGR01544">
    <property type="entry name" value="HAD-SF-IE"/>
    <property type="match status" value="1"/>
</dbReference>
<evidence type="ECO:0000313" key="11">
    <source>
        <dbReference type="EMBL" id="CAF1442228.1"/>
    </source>
</evidence>
<sequence>MNLLANILQTHPHVHVHDDKRAYVDDALRSMVKDGRKMLHVVADFDFTLTMYEKDGMALPSTFGVIESNDYIKLPDGSLLRDKSSELYAKYHPIEIDVQMEVSEKIPYMIEWWRSAHNLFVLSNLTKSMIRDLVHKSRMELKKGVREFITELLTSQTPILIFSAGLGDVIQFFFEERIPEFQHNHESSHIVSNFIQYDDQGKVISFSEKLIHSFNKNEHEIHDTSYFQTIANRPNAILLGDTLGDIGMTGGMKNLKQILKIGYLNHSTPEKLEVYKNVYDIVICDDQTFDVPNAILNAI</sequence>
<evidence type="ECO:0000313" key="12">
    <source>
        <dbReference type="Proteomes" id="UP000663828"/>
    </source>
</evidence>
<dbReference type="InterPro" id="IPR036412">
    <property type="entry name" value="HAD-like_sf"/>
</dbReference>
<dbReference type="Pfam" id="PF05822">
    <property type="entry name" value="UMPH-1"/>
    <property type="match status" value="1"/>
</dbReference>
<comment type="similarity">
    <text evidence="2 9">Belongs to the pyrimidine 5'-nucleotidase family.</text>
</comment>
<keyword evidence="4" id="KW-0479">Metal-binding</keyword>
<evidence type="ECO:0000256" key="6">
    <source>
        <dbReference type="ARBA" id="ARBA00022801"/>
    </source>
</evidence>
<evidence type="ECO:0000256" key="1">
    <source>
        <dbReference type="ARBA" id="ARBA00000815"/>
    </source>
</evidence>
<dbReference type="GO" id="GO:0000287">
    <property type="term" value="F:magnesium ion binding"/>
    <property type="evidence" value="ECO:0007669"/>
    <property type="project" value="InterPro"/>
</dbReference>
<gene>
    <name evidence="11" type="ORF">EDS130_LOCUS38962</name>
    <name evidence="10" type="ORF">XAT740_LOCUS32818</name>
</gene>
<dbReference type="SFLD" id="SFLDG01128">
    <property type="entry name" value="C1.4:_5'-Nucleotidase_Like"/>
    <property type="match status" value="1"/>
</dbReference>
<dbReference type="OrthoDB" id="10014216at2759"/>
<evidence type="ECO:0000256" key="7">
    <source>
        <dbReference type="ARBA" id="ARBA00022842"/>
    </source>
</evidence>
<dbReference type="PANTHER" id="PTHR13045">
    <property type="entry name" value="5'-NUCLEOTIDASE"/>
    <property type="match status" value="1"/>
</dbReference>
<keyword evidence="8 9" id="KW-0546">Nucleotide metabolism</keyword>
<keyword evidence="6 9" id="KW-0378">Hydrolase</keyword>
<protein>
    <recommendedName>
        <fullName evidence="3 9">5'-nucleotidase</fullName>
        <ecNumber evidence="3 9">3.1.3.5</ecNumber>
    </recommendedName>
</protein>
<dbReference type="Proteomes" id="UP000663828">
    <property type="component" value="Unassembled WGS sequence"/>
</dbReference>
<evidence type="ECO:0000313" key="10">
    <source>
        <dbReference type="EMBL" id="CAF1376221.1"/>
    </source>
</evidence>
<dbReference type="InterPro" id="IPR006434">
    <property type="entry name" value="Pyrimidine_nucleotidase_eu"/>
</dbReference>
<dbReference type="GO" id="GO:0008253">
    <property type="term" value="F:5'-nucleotidase activity"/>
    <property type="evidence" value="ECO:0007669"/>
    <property type="project" value="UniProtKB-EC"/>
</dbReference>
<keyword evidence="12" id="KW-1185">Reference proteome</keyword>
<dbReference type="SUPFAM" id="SSF56784">
    <property type="entry name" value="HAD-like"/>
    <property type="match status" value="1"/>
</dbReference>
<dbReference type="SFLD" id="SFLDS00003">
    <property type="entry name" value="Haloacid_Dehalogenase"/>
    <property type="match status" value="1"/>
</dbReference>
<dbReference type="FunFam" id="1.10.150.340:FF:000001">
    <property type="entry name" value="Cytosolic 5-nucleotidase 3-like"/>
    <property type="match status" value="1"/>
</dbReference>
<dbReference type="PANTHER" id="PTHR13045:SF0">
    <property type="entry name" value="7-METHYLGUANOSINE PHOSPHATE-SPECIFIC 5'-NUCLEOTIDASE"/>
    <property type="match status" value="1"/>
</dbReference>
<name>A0A815J174_ADIRI</name>
<dbReference type="GO" id="GO:0000166">
    <property type="term" value="F:nucleotide binding"/>
    <property type="evidence" value="ECO:0007669"/>
    <property type="project" value="UniProtKB-KW"/>
</dbReference>
<dbReference type="Proteomes" id="UP000663852">
    <property type="component" value="Unassembled WGS sequence"/>
</dbReference>
<comment type="subcellular location">
    <subcellularLocation>
        <location evidence="9">Cytoplasm</location>
    </subcellularLocation>
</comment>
<accession>A0A815J174</accession>
<dbReference type="AlphaFoldDB" id="A0A815J174"/>
<keyword evidence="7" id="KW-0460">Magnesium</keyword>
<evidence type="ECO:0000256" key="5">
    <source>
        <dbReference type="ARBA" id="ARBA00022741"/>
    </source>
</evidence>
<keyword evidence="9" id="KW-0963">Cytoplasm</keyword>
<dbReference type="GO" id="GO:0009117">
    <property type="term" value="P:nucleotide metabolic process"/>
    <property type="evidence" value="ECO:0007669"/>
    <property type="project" value="UniProtKB-KW"/>
</dbReference>
<dbReference type="EC" id="3.1.3.5" evidence="3 9"/>
<comment type="catalytic activity">
    <reaction evidence="1 9">
        <text>a ribonucleoside 5'-phosphate + H2O = a ribonucleoside + phosphate</text>
        <dbReference type="Rhea" id="RHEA:12484"/>
        <dbReference type="ChEBI" id="CHEBI:15377"/>
        <dbReference type="ChEBI" id="CHEBI:18254"/>
        <dbReference type="ChEBI" id="CHEBI:43474"/>
        <dbReference type="ChEBI" id="CHEBI:58043"/>
        <dbReference type="EC" id="3.1.3.5"/>
    </reaction>
</comment>
<evidence type="ECO:0000256" key="4">
    <source>
        <dbReference type="ARBA" id="ARBA00022723"/>
    </source>
</evidence>
<evidence type="ECO:0000256" key="9">
    <source>
        <dbReference type="RuleBase" id="RU361276"/>
    </source>
</evidence>
<dbReference type="Gene3D" id="1.10.150.340">
    <property type="entry name" value="Pyrimidine 5'-nucleotidase (UMPH-1), N-terminal domain"/>
    <property type="match status" value="1"/>
</dbReference>
<dbReference type="InterPro" id="IPR023214">
    <property type="entry name" value="HAD_sf"/>
</dbReference>
<evidence type="ECO:0000256" key="8">
    <source>
        <dbReference type="ARBA" id="ARBA00023080"/>
    </source>
</evidence>
<proteinExistence type="inferred from homology"/>
<dbReference type="Gene3D" id="3.40.50.1000">
    <property type="entry name" value="HAD superfamily/HAD-like"/>
    <property type="match status" value="1"/>
</dbReference>
<dbReference type="EMBL" id="CAJNOR010003088">
    <property type="protein sequence ID" value="CAF1376221.1"/>
    <property type="molecule type" value="Genomic_DNA"/>
</dbReference>